<reference evidence="9" key="1">
    <citation type="submission" date="2021-03" db="EMBL/GenBank/DDBJ databases">
        <authorList>
            <person name="Tran Van P."/>
        </authorList>
    </citation>
    <scope>NUCLEOTIDE SEQUENCE</scope>
</reference>
<dbReference type="Proteomes" id="UP001153148">
    <property type="component" value="Unassembled WGS sequence"/>
</dbReference>
<dbReference type="Pfam" id="PF00656">
    <property type="entry name" value="Peptidase_C14"/>
    <property type="match status" value="1"/>
</dbReference>
<evidence type="ECO:0000259" key="7">
    <source>
        <dbReference type="PROSITE" id="PS50207"/>
    </source>
</evidence>
<evidence type="ECO:0000256" key="1">
    <source>
        <dbReference type="ARBA" id="ARBA00010134"/>
    </source>
</evidence>
<feature type="domain" description="Caspase family p20" evidence="8">
    <location>
        <begin position="93"/>
        <end position="216"/>
    </location>
</feature>
<comment type="similarity">
    <text evidence="1 6">Belongs to the peptidase C14A family.</text>
</comment>
<dbReference type="InterPro" id="IPR033139">
    <property type="entry name" value="Caspase_cys_AS"/>
</dbReference>
<name>A0ABN7NRR9_TIMPD</name>
<keyword evidence="4" id="KW-0788">Thiol protease</keyword>
<keyword evidence="3" id="KW-0378">Hydrolase</keyword>
<evidence type="ECO:0000313" key="9">
    <source>
        <dbReference type="EMBL" id="CAG2056132.1"/>
    </source>
</evidence>
<evidence type="ECO:0000259" key="8">
    <source>
        <dbReference type="PROSITE" id="PS50208"/>
    </source>
</evidence>
<evidence type="ECO:0000256" key="5">
    <source>
        <dbReference type="ARBA" id="ARBA00023145"/>
    </source>
</evidence>
<evidence type="ECO:0000313" key="10">
    <source>
        <dbReference type="Proteomes" id="UP001153148"/>
    </source>
</evidence>
<dbReference type="InterPro" id="IPR001309">
    <property type="entry name" value="Pept_C14_p20"/>
</dbReference>
<dbReference type="SUPFAM" id="SSF52129">
    <property type="entry name" value="Caspase-like"/>
    <property type="match status" value="1"/>
</dbReference>
<evidence type="ECO:0000256" key="3">
    <source>
        <dbReference type="ARBA" id="ARBA00022801"/>
    </source>
</evidence>
<gene>
    <name evidence="9" type="ORF">TPAB3V08_LOCUS3127</name>
</gene>
<dbReference type="PANTHER" id="PTHR10454">
    <property type="entry name" value="CASPASE"/>
    <property type="match status" value="1"/>
</dbReference>
<dbReference type="SMART" id="SM00115">
    <property type="entry name" value="CASc"/>
    <property type="match status" value="1"/>
</dbReference>
<dbReference type="PROSITE" id="PS01122">
    <property type="entry name" value="CASPASE_CYS"/>
    <property type="match status" value="1"/>
</dbReference>
<dbReference type="PROSITE" id="PS01121">
    <property type="entry name" value="CASPASE_HIS"/>
    <property type="match status" value="1"/>
</dbReference>
<sequence length="329" mass="36814">MGIDLEIQFTLGVAYLRGPVIAGPAQLLYPVTRTLVQSSRVMNSSSPNFHFPSNKMSDDAGDAWGKPNFLNRHIEARSPVGRNSAFYSMNHKNRGLAIILNHEFFEIKTLKARSGTKVDCEKLSSTLQGLGFNVFSYHNLRLKDITKVIEEAARTDHSENDCFLLAVLSHGEMGILYANDAPYKPENLWAFFTADKCPSLAGKPKIFIIQACQGDRLDPGIKMRTEVDSKDSLGYKIPIHSDFLIAYSTVPGFFSWRNTTNGSWFIQALCAELKANGAHLDMLTLLTFVCQRVALDYESNTPGDVKMHQQKQIPCITTMLTRLIKFTPK</sequence>
<dbReference type="PROSITE" id="PS50208">
    <property type="entry name" value="CASPASE_P20"/>
    <property type="match status" value="1"/>
</dbReference>
<dbReference type="CDD" id="cd00032">
    <property type="entry name" value="CASc"/>
    <property type="match status" value="1"/>
</dbReference>
<dbReference type="Gene3D" id="3.40.50.1460">
    <property type="match status" value="1"/>
</dbReference>
<evidence type="ECO:0000256" key="6">
    <source>
        <dbReference type="RuleBase" id="RU003971"/>
    </source>
</evidence>
<proteinExistence type="inferred from homology"/>
<keyword evidence="5" id="KW-0865">Zymogen</keyword>
<dbReference type="InterPro" id="IPR015917">
    <property type="entry name" value="Pept_C14A"/>
</dbReference>
<keyword evidence="2" id="KW-0645">Protease</keyword>
<keyword evidence="10" id="KW-1185">Reference proteome</keyword>
<comment type="caution">
    <text evidence="9">The sequence shown here is derived from an EMBL/GenBank/DDBJ whole genome shotgun (WGS) entry which is preliminary data.</text>
</comment>
<protein>
    <recommendedName>
        <fullName evidence="11">Caspase-1</fullName>
    </recommendedName>
</protein>
<dbReference type="PROSITE" id="PS50207">
    <property type="entry name" value="CASPASE_P10"/>
    <property type="match status" value="1"/>
</dbReference>
<evidence type="ECO:0000256" key="2">
    <source>
        <dbReference type="ARBA" id="ARBA00022670"/>
    </source>
</evidence>
<dbReference type="EMBL" id="CAJPIN010003415">
    <property type="protein sequence ID" value="CAG2056132.1"/>
    <property type="molecule type" value="Genomic_DNA"/>
</dbReference>
<dbReference type="PRINTS" id="PR00376">
    <property type="entry name" value="IL1BCENZYME"/>
</dbReference>
<dbReference type="InterPro" id="IPR011600">
    <property type="entry name" value="Pept_C14_caspase"/>
</dbReference>
<dbReference type="InterPro" id="IPR029030">
    <property type="entry name" value="Caspase-like_dom_sf"/>
</dbReference>
<dbReference type="PANTHER" id="PTHR10454:SF245">
    <property type="entry name" value="CASPASE-RELATED"/>
    <property type="match status" value="1"/>
</dbReference>
<evidence type="ECO:0000256" key="4">
    <source>
        <dbReference type="ARBA" id="ARBA00022807"/>
    </source>
</evidence>
<dbReference type="InterPro" id="IPR016129">
    <property type="entry name" value="Caspase_his_AS"/>
</dbReference>
<organism evidence="9 10">
    <name type="scientific">Timema podura</name>
    <name type="common">Walking stick</name>
    <dbReference type="NCBI Taxonomy" id="61482"/>
    <lineage>
        <taxon>Eukaryota</taxon>
        <taxon>Metazoa</taxon>
        <taxon>Ecdysozoa</taxon>
        <taxon>Arthropoda</taxon>
        <taxon>Hexapoda</taxon>
        <taxon>Insecta</taxon>
        <taxon>Pterygota</taxon>
        <taxon>Neoptera</taxon>
        <taxon>Polyneoptera</taxon>
        <taxon>Phasmatodea</taxon>
        <taxon>Timematodea</taxon>
        <taxon>Timematoidea</taxon>
        <taxon>Timematidae</taxon>
        <taxon>Timema</taxon>
    </lineage>
</organism>
<feature type="domain" description="Caspase family p10" evidence="7">
    <location>
        <begin position="233"/>
        <end position="328"/>
    </location>
</feature>
<dbReference type="InterPro" id="IPR002138">
    <property type="entry name" value="Pept_C14_p10"/>
</dbReference>
<dbReference type="InterPro" id="IPR002398">
    <property type="entry name" value="Pept_C14"/>
</dbReference>
<evidence type="ECO:0008006" key="11">
    <source>
        <dbReference type="Google" id="ProtNLM"/>
    </source>
</evidence>
<accession>A0ABN7NRR9</accession>